<reference evidence="1" key="2">
    <citation type="journal article" date="2020" name="Microorganisms">
        <title>Osmotic Adaptation and Compatible Solute Biosynthesis of Phototrophic Bacteria as Revealed from Genome Analyses.</title>
        <authorList>
            <person name="Imhoff J.F."/>
            <person name="Rahn T."/>
            <person name="Kunzel S."/>
            <person name="Keller A."/>
            <person name="Neulinger S.C."/>
        </authorList>
    </citation>
    <scope>NUCLEOTIDE SEQUENCE</scope>
    <source>
        <strain evidence="1">DSM 9154</strain>
    </source>
</reference>
<evidence type="ECO:0000313" key="1">
    <source>
        <dbReference type="EMBL" id="MBK1696192.1"/>
    </source>
</evidence>
<dbReference type="RefSeq" id="WP_027288076.1">
    <property type="nucleotide sequence ID" value="NZ_NRRE01000011.1"/>
</dbReference>
<dbReference type="AlphaFoldDB" id="A0A934UYK3"/>
<reference evidence="1" key="1">
    <citation type="submission" date="2017-08" db="EMBL/GenBank/DDBJ databases">
        <authorList>
            <person name="Imhoff J.F."/>
            <person name="Rahn T."/>
            <person name="Kuenzel S."/>
            <person name="Neulinger S.C."/>
        </authorList>
    </citation>
    <scope>NUCLEOTIDE SEQUENCE</scope>
    <source>
        <strain evidence="1">DSM 9154</strain>
    </source>
</reference>
<dbReference type="EMBL" id="NRRE01000011">
    <property type="protein sequence ID" value="MBK1696192.1"/>
    <property type="molecule type" value="Genomic_DNA"/>
</dbReference>
<sequence length="119" mass="12955">MGQLDYKLAATSLASTPGEQTAAGDIDANALGASEREVFERWADADGHVSHRDIDSLLRQNLLLRRIIADLVAGAGRPKPAKGHSGYVAEVPTDMIEQAYQYGDYSHIEDPEADGKIWF</sequence>
<organism evidence="1 2">
    <name type="scientific">Rhodovibrio salinarum</name>
    <dbReference type="NCBI Taxonomy" id="1087"/>
    <lineage>
        <taxon>Bacteria</taxon>
        <taxon>Pseudomonadati</taxon>
        <taxon>Pseudomonadota</taxon>
        <taxon>Alphaproteobacteria</taxon>
        <taxon>Rhodospirillales</taxon>
        <taxon>Rhodovibrionaceae</taxon>
        <taxon>Rhodovibrio</taxon>
    </lineage>
</organism>
<accession>A0A934UYK3</accession>
<proteinExistence type="predicted"/>
<comment type="caution">
    <text evidence="1">The sequence shown here is derived from an EMBL/GenBank/DDBJ whole genome shotgun (WGS) entry which is preliminary data.</text>
</comment>
<dbReference type="Proteomes" id="UP000778970">
    <property type="component" value="Unassembled WGS sequence"/>
</dbReference>
<protein>
    <submittedName>
        <fullName evidence="1">Uncharacterized protein</fullName>
    </submittedName>
</protein>
<evidence type="ECO:0000313" key="2">
    <source>
        <dbReference type="Proteomes" id="UP000778970"/>
    </source>
</evidence>
<keyword evidence="2" id="KW-1185">Reference proteome</keyword>
<name>A0A934UYK3_9PROT</name>
<gene>
    <name evidence="1" type="ORF">CKO21_02905</name>
</gene>